<accession>A0A9W6R6D5</accession>
<proteinExistence type="predicted"/>
<comment type="caution">
    <text evidence="2">The sequence shown here is derived from an EMBL/GenBank/DDBJ whole genome shotgun (WGS) entry which is preliminary data.</text>
</comment>
<gene>
    <name evidence="2" type="ORF">Atai01_68900</name>
</gene>
<name>A0A9W6R6D5_9PSEU</name>
<sequence length="113" mass="12221">MTTHSSETDTGPLQRRCPDCGVGTGQAHLDGCDVARCPATGLQRLGHSPSCRCPQDVGTGRWPGEAECIEFGWMLGPGMPDLNRLLTTATWDPATYRWTHPGTPTPNTEGEQR</sequence>
<reference evidence="2" key="1">
    <citation type="submission" date="2023-03" db="EMBL/GenBank/DDBJ databases">
        <title>Amycolatopsis taiwanensis NBRC 103393.</title>
        <authorList>
            <person name="Ichikawa N."/>
            <person name="Sato H."/>
            <person name="Tonouchi N."/>
        </authorList>
    </citation>
    <scope>NUCLEOTIDE SEQUENCE</scope>
    <source>
        <strain evidence="2">NBRC 103393</strain>
    </source>
</reference>
<dbReference type="EMBL" id="BSTI01000021">
    <property type="protein sequence ID" value="GLY70271.1"/>
    <property type="molecule type" value="Genomic_DNA"/>
</dbReference>
<dbReference type="AlphaFoldDB" id="A0A9W6R6D5"/>
<evidence type="ECO:0000313" key="3">
    <source>
        <dbReference type="Proteomes" id="UP001165136"/>
    </source>
</evidence>
<evidence type="ECO:0000313" key="2">
    <source>
        <dbReference type="EMBL" id="GLY70271.1"/>
    </source>
</evidence>
<keyword evidence="3" id="KW-1185">Reference proteome</keyword>
<evidence type="ECO:0000256" key="1">
    <source>
        <dbReference type="SAM" id="MobiDB-lite"/>
    </source>
</evidence>
<organism evidence="2 3">
    <name type="scientific">Amycolatopsis taiwanensis</name>
    <dbReference type="NCBI Taxonomy" id="342230"/>
    <lineage>
        <taxon>Bacteria</taxon>
        <taxon>Bacillati</taxon>
        <taxon>Actinomycetota</taxon>
        <taxon>Actinomycetes</taxon>
        <taxon>Pseudonocardiales</taxon>
        <taxon>Pseudonocardiaceae</taxon>
        <taxon>Amycolatopsis</taxon>
    </lineage>
</organism>
<feature type="region of interest" description="Disordered" evidence="1">
    <location>
        <begin position="94"/>
        <end position="113"/>
    </location>
</feature>
<dbReference type="Proteomes" id="UP001165136">
    <property type="component" value="Unassembled WGS sequence"/>
</dbReference>
<protein>
    <submittedName>
        <fullName evidence="2">Uncharacterized protein</fullName>
    </submittedName>
</protein>
<dbReference type="RefSeq" id="WP_084144003.1">
    <property type="nucleotide sequence ID" value="NZ_BSTI01000021.1"/>
</dbReference>